<protein>
    <submittedName>
        <fullName evidence="2">Uncharacterized protein</fullName>
    </submittedName>
</protein>
<evidence type="ECO:0000313" key="3">
    <source>
        <dbReference type="Proteomes" id="UP001178507"/>
    </source>
</evidence>
<dbReference type="Proteomes" id="UP001178507">
    <property type="component" value="Unassembled WGS sequence"/>
</dbReference>
<feature type="region of interest" description="Disordered" evidence="1">
    <location>
        <begin position="227"/>
        <end position="257"/>
    </location>
</feature>
<feature type="compositionally biased region" description="Basic residues" evidence="1">
    <location>
        <begin position="243"/>
        <end position="257"/>
    </location>
</feature>
<name>A0AA36NA65_9DINO</name>
<evidence type="ECO:0000256" key="1">
    <source>
        <dbReference type="SAM" id="MobiDB-lite"/>
    </source>
</evidence>
<feature type="compositionally biased region" description="Basic and acidic residues" evidence="1">
    <location>
        <begin position="142"/>
        <end position="151"/>
    </location>
</feature>
<reference evidence="2" key="1">
    <citation type="submission" date="2023-08" db="EMBL/GenBank/DDBJ databases">
        <authorList>
            <person name="Chen Y."/>
            <person name="Shah S."/>
            <person name="Dougan E. K."/>
            <person name="Thang M."/>
            <person name="Chan C."/>
        </authorList>
    </citation>
    <scope>NUCLEOTIDE SEQUENCE</scope>
</reference>
<keyword evidence="3" id="KW-1185">Reference proteome</keyword>
<dbReference type="AlphaFoldDB" id="A0AA36NA65"/>
<proteinExistence type="predicted"/>
<comment type="caution">
    <text evidence="2">The sequence shown here is derived from an EMBL/GenBank/DDBJ whole genome shotgun (WGS) entry which is preliminary data.</text>
</comment>
<evidence type="ECO:0000313" key="2">
    <source>
        <dbReference type="EMBL" id="CAJ1394928.1"/>
    </source>
</evidence>
<accession>A0AA36NA65</accession>
<feature type="compositionally biased region" description="Basic and acidic residues" evidence="1">
    <location>
        <begin position="82"/>
        <end position="94"/>
    </location>
</feature>
<feature type="compositionally biased region" description="Basic and acidic residues" evidence="1">
    <location>
        <begin position="100"/>
        <end position="126"/>
    </location>
</feature>
<dbReference type="EMBL" id="CAUJNA010003001">
    <property type="protein sequence ID" value="CAJ1394928.1"/>
    <property type="molecule type" value="Genomic_DNA"/>
</dbReference>
<feature type="region of interest" description="Disordered" evidence="1">
    <location>
        <begin position="53"/>
        <end position="161"/>
    </location>
</feature>
<gene>
    <name evidence="2" type="ORF">EVOR1521_LOCUS19483</name>
</gene>
<sequence length="257" mass="29536">MPRVLQMLSSARAGRPCVLRFQEEEKQGEDVAVMDYSDVSDFWFDWEKLERAEAQARSRSAPPRRSQPASWQASRQEAQEAQAREAVRREREAKAAQAREAWEAAKEAEAKREAAKAEERKGKEIEEASVDAGPRRKRRSRRESGRGRELTDSSESEELTQAESFLAYLERKPPMRPRCDVGSAWDFPLAKSEKRELLLQHIAHGEQMAEEHATEAAAELVRARREERRSRQSFESAKAALTRMRKKGRRRSLGPFT</sequence>
<feature type="compositionally biased region" description="Low complexity" evidence="1">
    <location>
        <begin position="57"/>
        <end position="81"/>
    </location>
</feature>
<organism evidence="2 3">
    <name type="scientific">Effrenium voratum</name>
    <dbReference type="NCBI Taxonomy" id="2562239"/>
    <lineage>
        <taxon>Eukaryota</taxon>
        <taxon>Sar</taxon>
        <taxon>Alveolata</taxon>
        <taxon>Dinophyceae</taxon>
        <taxon>Suessiales</taxon>
        <taxon>Symbiodiniaceae</taxon>
        <taxon>Effrenium</taxon>
    </lineage>
</organism>